<dbReference type="EC" id="2.1.1.77" evidence="3"/>
<comment type="similarity">
    <text evidence="2">Belongs to the methyltransferase superfamily. L-isoaspartyl/D-aspartyl protein methyltransferase family.</text>
</comment>
<organism evidence="8">
    <name type="scientific">marine metagenome</name>
    <dbReference type="NCBI Taxonomy" id="408172"/>
    <lineage>
        <taxon>unclassified sequences</taxon>
        <taxon>metagenomes</taxon>
        <taxon>ecological metagenomes</taxon>
    </lineage>
</organism>
<keyword evidence="6" id="KW-0808">Transferase</keyword>
<dbReference type="Gene3D" id="3.40.50.150">
    <property type="entry name" value="Vaccinia Virus protein VP39"/>
    <property type="match status" value="1"/>
</dbReference>
<dbReference type="SUPFAM" id="SSF53335">
    <property type="entry name" value="S-adenosyl-L-methionine-dependent methyltransferases"/>
    <property type="match status" value="1"/>
</dbReference>
<dbReference type="EMBL" id="UINC01005480">
    <property type="protein sequence ID" value="SVA21595.1"/>
    <property type="molecule type" value="Genomic_DNA"/>
</dbReference>
<sequence>MESERAALIQVLRNQGIKNLDVLECINTIPRHLYVDESYVHRAYRNRPLPIDKGQTISQPYIVALMTEQLLEGSNPEVGNTQKVLEIGTGSGYQTAVLARLYEKVYSIERIHALMNRAKKINQSFGLENVIYRNADGWLGWPEEAPFDGIMVTATCQSVPDILIEQLKVGANLIVPIGEKYAQILYRISKTDNDYDQEPLCAVSFVPMLKGCC</sequence>
<dbReference type="InterPro" id="IPR000682">
    <property type="entry name" value="PCMT"/>
</dbReference>
<keyword evidence="7" id="KW-0949">S-adenosyl-L-methionine</keyword>
<evidence type="ECO:0000256" key="7">
    <source>
        <dbReference type="ARBA" id="ARBA00022691"/>
    </source>
</evidence>
<dbReference type="HAMAP" id="MF_00090">
    <property type="entry name" value="PIMT"/>
    <property type="match status" value="1"/>
</dbReference>
<dbReference type="GO" id="GO:0032259">
    <property type="term" value="P:methylation"/>
    <property type="evidence" value="ECO:0007669"/>
    <property type="project" value="UniProtKB-KW"/>
</dbReference>
<comment type="subcellular location">
    <subcellularLocation>
        <location evidence="1">Cytoplasm</location>
    </subcellularLocation>
</comment>
<accession>A0A381U054</accession>
<dbReference type="NCBIfam" id="NF001453">
    <property type="entry name" value="PRK00312.1"/>
    <property type="match status" value="1"/>
</dbReference>
<evidence type="ECO:0000256" key="5">
    <source>
        <dbReference type="ARBA" id="ARBA00022603"/>
    </source>
</evidence>
<dbReference type="PROSITE" id="PS01279">
    <property type="entry name" value="PCMT"/>
    <property type="match status" value="1"/>
</dbReference>
<evidence type="ECO:0000313" key="8">
    <source>
        <dbReference type="EMBL" id="SVA21595.1"/>
    </source>
</evidence>
<dbReference type="PANTHER" id="PTHR11579">
    <property type="entry name" value="PROTEIN-L-ISOASPARTATE O-METHYLTRANSFERASE"/>
    <property type="match status" value="1"/>
</dbReference>
<dbReference type="NCBIfam" id="TIGR00080">
    <property type="entry name" value="pimt"/>
    <property type="match status" value="1"/>
</dbReference>
<evidence type="ECO:0000256" key="6">
    <source>
        <dbReference type="ARBA" id="ARBA00022679"/>
    </source>
</evidence>
<dbReference type="InterPro" id="IPR029063">
    <property type="entry name" value="SAM-dependent_MTases_sf"/>
</dbReference>
<dbReference type="CDD" id="cd02440">
    <property type="entry name" value="AdoMet_MTases"/>
    <property type="match status" value="1"/>
</dbReference>
<dbReference type="Pfam" id="PF01135">
    <property type="entry name" value="PCMT"/>
    <property type="match status" value="1"/>
</dbReference>
<evidence type="ECO:0000256" key="3">
    <source>
        <dbReference type="ARBA" id="ARBA00011890"/>
    </source>
</evidence>
<keyword evidence="5" id="KW-0489">Methyltransferase</keyword>
<gene>
    <name evidence="8" type="ORF">METZ01_LOCUS74449</name>
</gene>
<name>A0A381U054_9ZZZZ</name>
<dbReference type="PANTHER" id="PTHR11579:SF0">
    <property type="entry name" value="PROTEIN-L-ISOASPARTATE(D-ASPARTATE) O-METHYLTRANSFERASE"/>
    <property type="match status" value="1"/>
</dbReference>
<dbReference type="GO" id="GO:0005737">
    <property type="term" value="C:cytoplasm"/>
    <property type="evidence" value="ECO:0007669"/>
    <property type="project" value="UniProtKB-SubCell"/>
</dbReference>
<evidence type="ECO:0000256" key="2">
    <source>
        <dbReference type="ARBA" id="ARBA00005369"/>
    </source>
</evidence>
<protein>
    <recommendedName>
        <fullName evidence="3">protein-L-isoaspartate(D-aspartate) O-methyltransferase</fullName>
        <ecNumber evidence="3">2.1.1.77</ecNumber>
    </recommendedName>
</protein>
<evidence type="ECO:0000256" key="4">
    <source>
        <dbReference type="ARBA" id="ARBA00022490"/>
    </source>
</evidence>
<dbReference type="AlphaFoldDB" id="A0A381U054"/>
<dbReference type="FunFam" id="3.40.50.150:FF:000010">
    <property type="entry name" value="Protein-L-isoaspartate O-methyltransferase"/>
    <property type="match status" value="1"/>
</dbReference>
<evidence type="ECO:0000256" key="1">
    <source>
        <dbReference type="ARBA" id="ARBA00004496"/>
    </source>
</evidence>
<reference evidence="8" key="1">
    <citation type="submission" date="2018-05" db="EMBL/GenBank/DDBJ databases">
        <authorList>
            <person name="Lanie J.A."/>
            <person name="Ng W.-L."/>
            <person name="Kazmierczak K.M."/>
            <person name="Andrzejewski T.M."/>
            <person name="Davidsen T.M."/>
            <person name="Wayne K.J."/>
            <person name="Tettelin H."/>
            <person name="Glass J.I."/>
            <person name="Rusch D."/>
            <person name="Podicherti R."/>
            <person name="Tsui H.-C.T."/>
            <person name="Winkler M.E."/>
        </authorList>
    </citation>
    <scope>NUCLEOTIDE SEQUENCE</scope>
</reference>
<proteinExistence type="inferred from homology"/>
<keyword evidence="4" id="KW-0963">Cytoplasm</keyword>
<dbReference type="GO" id="GO:0004719">
    <property type="term" value="F:protein-L-isoaspartate (D-aspartate) O-methyltransferase activity"/>
    <property type="evidence" value="ECO:0007669"/>
    <property type="project" value="UniProtKB-EC"/>
</dbReference>